<reference evidence="2" key="1">
    <citation type="journal article" date="2022" name="Plant J.">
        <title>Strategies of tolerance reflected in two North American maple genomes.</title>
        <authorList>
            <person name="McEvoy S.L."/>
            <person name="Sezen U.U."/>
            <person name="Trouern-Trend A."/>
            <person name="McMahon S.M."/>
            <person name="Schaberg P.G."/>
            <person name="Yang J."/>
            <person name="Wegrzyn J.L."/>
            <person name="Swenson N.G."/>
        </authorList>
    </citation>
    <scope>NUCLEOTIDE SEQUENCE</scope>
    <source>
        <strain evidence="2">91603</strain>
    </source>
</reference>
<dbReference type="EMBL" id="JAJSOW010000104">
    <property type="protein sequence ID" value="KAI9170529.1"/>
    <property type="molecule type" value="Genomic_DNA"/>
</dbReference>
<reference evidence="2" key="2">
    <citation type="submission" date="2023-02" db="EMBL/GenBank/DDBJ databases">
        <authorList>
            <person name="Swenson N.G."/>
            <person name="Wegrzyn J.L."/>
            <person name="Mcevoy S.L."/>
        </authorList>
    </citation>
    <scope>NUCLEOTIDE SEQUENCE</scope>
    <source>
        <strain evidence="2">91603</strain>
        <tissue evidence="2">Leaf</tissue>
    </source>
</reference>
<evidence type="ECO:0000256" key="1">
    <source>
        <dbReference type="SAM" id="MobiDB-lite"/>
    </source>
</evidence>
<organism evidence="2 3">
    <name type="scientific">Acer negundo</name>
    <name type="common">Box elder</name>
    <dbReference type="NCBI Taxonomy" id="4023"/>
    <lineage>
        <taxon>Eukaryota</taxon>
        <taxon>Viridiplantae</taxon>
        <taxon>Streptophyta</taxon>
        <taxon>Embryophyta</taxon>
        <taxon>Tracheophyta</taxon>
        <taxon>Spermatophyta</taxon>
        <taxon>Magnoliopsida</taxon>
        <taxon>eudicotyledons</taxon>
        <taxon>Gunneridae</taxon>
        <taxon>Pentapetalae</taxon>
        <taxon>rosids</taxon>
        <taxon>malvids</taxon>
        <taxon>Sapindales</taxon>
        <taxon>Sapindaceae</taxon>
        <taxon>Hippocastanoideae</taxon>
        <taxon>Acereae</taxon>
        <taxon>Acer</taxon>
    </lineage>
</organism>
<name>A0AAD5INH2_ACENE</name>
<dbReference type="AlphaFoldDB" id="A0AAD5INH2"/>
<dbReference type="Proteomes" id="UP001064489">
    <property type="component" value="Chromosome 7"/>
</dbReference>
<feature type="region of interest" description="Disordered" evidence="1">
    <location>
        <begin position="83"/>
        <end position="102"/>
    </location>
</feature>
<comment type="caution">
    <text evidence="2">The sequence shown here is derived from an EMBL/GenBank/DDBJ whole genome shotgun (WGS) entry which is preliminary data.</text>
</comment>
<evidence type="ECO:0000313" key="2">
    <source>
        <dbReference type="EMBL" id="KAI9170529.1"/>
    </source>
</evidence>
<sequence>MHVEFVTGLATFFLITDQLQVLPLFQQCTHEKILEMRNKVSSISLLNAFLRSTIDGSAASSSLSKRQGHTPVWLFAEAQDPSRAILGDPQPTSSPSTPPASPYRPYLGSYLALQPLGERLQAALSLSSTLMRIGVC</sequence>
<evidence type="ECO:0000313" key="3">
    <source>
        <dbReference type="Proteomes" id="UP001064489"/>
    </source>
</evidence>
<proteinExistence type="predicted"/>
<keyword evidence="3" id="KW-1185">Reference proteome</keyword>
<accession>A0AAD5INH2</accession>
<gene>
    <name evidence="2" type="ORF">LWI28_029245</name>
</gene>
<protein>
    <submittedName>
        <fullName evidence="2">Uncharacterized protein</fullName>
    </submittedName>
</protein>